<keyword evidence="1" id="KW-0472">Membrane</keyword>
<dbReference type="Proteomes" id="UP001432027">
    <property type="component" value="Unassembled WGS sequence"/>
</dbReference>
<feature type="non-terminal residue" evidence="2">
    <location>
        <position position="66"/>
    </location>
</feature>
<evidence type="ECO:0000313" key="3">
    <source>
        <dbReference type="Proteomes" id="UP001432027"/>
    </source>
</evidence>
<evidence type="ECO:0000256" key="1">
    <source>
        <dbReference type="SAM" id="Phobius"/>
    </source>
</evidence>
<keyword evidence="3" id="KW-1185">Reference proteome</keyword>
<gene>
    <name evidence="2" type="ORF">PENTCL1PPCAC_16438</name>
</gene>
<dbReference type="AlphaFoldDB" id="A0AAV5TJ06"/>
<keyword evidence="1" id="KW-1133">Transmembrane helix</keyword>
<feature type="non-terminal residue" evidence="2">
    <location>
        <position position="1"/>
    </location>
</feature>
<organism evidence="2 3">
    <name type="scientific">Pristionchus entomophagus</name>
    <dbReference type="NCBI Taxonomy" id="358040"/>
    <lineage>
        <taxon>Eukaryota</taxon>
        <taxon>Metazoa</taxon>
        <taxon>Ecdysozoa</taxon>
        <taxon>Nematoda</taxon>
        <taxon>Chromadorea</taxon>
        <taxon>Rhabditida</taxon>
        <taxon>Rhabditina</taxon>
        <taxon>Diplogasteromorpha</taxon>
        <taxon>Diplogasteroidea</taxon>
        <taxon>Neodiplogasteridae</taxon>
        <taxon>Pristionchus</taxon>
    </lineage>
</organism>
<sequence length="66" mass="7752">QSRYDIDWIRERGPYFAISNASFVHAIVWCLLVVLIFFLVAVLSPFCHMLYVLSKQTNKSERSKML</sequence>
<evidence type="ECO:0000313" key="2">
    <source>
        <dbReference type="EMBL" id="GMS94263.1"/>
    </source>
</evidence>
<name>A0AAV5TJ06_9BILA</name>
<reference evidence="2" key="1">
    <citation type="submission" date="2023-10" db="EMBL/GenBank/DDBJ databases">
        <title>Genome assembly of Pristionchus species.</title>
        <authorList>
            <person name="Yoshida K."/>
            <person name="Sommer R.J."/>
        </authorList>
    </citation>
    <scope>NUCLEOTIDE SEQUENCE</scope>
    <source>
        <strain evidence="2">RS0144</strain>
    </source>
</reference>
<keyword evidence="1" id="KW-0812">Transmembrane</keyword>
<proteinExistence type="predicted"/>
<dbReference type="EMBL" id="BTSX01000004">
    <property type="protein sequence ID" value="GMS94263.1"/>
    <property type="molecule type" value="Genomic_DNA"/>
</dbReference>
<protein>
    <submittedName>
        <fullName evidence="2">Uncharacterized protein</fullName>
    </submittedName>
</protein>
<feature type="transmembrane region" description="Helical" evidence="1">
    <location>
        <begin position="26"/>
        <end position="53"/>
    </location>
</feature>
<accession>A0AAV5TJ06</accession>
<comment type="caution">
    <text evidence="2">The sequence shown here is derived from an EMBL/GenBank/DDBJ whole genome shotgun (WGS) entry which is preliminary data.</text>
</comment>